<dbReference type="EMBL" id="KZ155771">
    <property type="protein sequence ID" value="OUS49213.1"/>
    <property type="molecule type" value="Genomic_DNA"/>
</dbReference>
<sequence>MHPARGASGVARRSPRPAHGTPAYARWVHERGTRRARACILWTSLALCALSLIPRRVYAPMIDVFGDRGTLSIGDRIERAIAAREAAQARERAAREAALEARGRRRRGWFGRRETGASAADAGGRRRAMRPGATPRLSEREISLLEALETRLTKVKEERNSIIYLMRKIRGEDVDDSKDTTALTDEEIETLANRVKELDSQAGLSSKFFGVG</sequence>
<proteinExistence type="predicted"/>
<evidence type="ECO:0000256" key="1">
    <source>
        <dbReference type="SAM" id="MobiDB-lite"/>
    </source>
</evidence>
<evidence type="ECO:0000313" key="2">
    <source>
        <dbReference type="EMBL" id="OUS45588.1"/>
    </source>
</evidence>
<dbReference type="EMBL" id="KZ155789">
    <property type="protein sequence ID" value="OUS45588.1"/>
    <property type="molecule type" value="Genomic_DNA"/>
</dbReference>
<gene>
    <name evidence="3" type="ORF">BE221DRAFT_202463</name>
    <name evidence="2" type="ORF">BE221DRAFT_208727</name>
</gene>
<protein>
    <submittedName>
        <fullName evidence="2">Uncharacterized protein</fullName>
    </submittedName>
</protein>
<dbReference type="Proteomes" id="UP000195557">
    <property type="component" value="Unassembled WGS sequence"/>
</dbReference>
<feature type="region of interest" description="Disordered" evidence="1">
    <location>
        <begin position="114"/>
        <end position="133"/>
    </location>
</feature>
<dbReference type="AlphaFoldDB" id="A0A1Y5I7Q6"/>
<evidence type="ECO:0000313" key="3">
    <source>
        <dbReference type="EMBL" id="OUS49213.1"/>
    </source>
</evidence>
<accession>A0A1Y5I7Q6</accession>
<feature type="region of interest" description="Disordered" evidence="1">
    <location>
        <begin position="1"/>
        <end position="22"/>
    </location>
</feature>
<reference evidence="2" key="1">
    <citation type="submission" date="2017-04" db="EMBL/GenBank/DDBJ databases">
        <title>Population genomics of picophytoplankton unveils novel chromosome hypervariability.</title>
        <authorList>
            <consortium name="DOE Joint Genome Institute"/>
            <person name="Blanc-Mathieu R."/>
            <person name="Krasovec M."/>
            <person name="Hebrard M."/>
            <person name="Yau S."/>
            <person name="Desgranges E."/>
            <person name="Martin J."/>
            <person name="Schackwitz W."/>
            <person name="Kuo A."/>
            <person name="Salin G."/>
            <person name="Donnadieu C."/>
            <person name="Desdevises Y."/>
            <person name="Sanchez-Ferandin S."/>
            <person name="Moreau H."/>
            <person name="Rivals E."/>
            <person name="Grigoriev I.V."/>
            <person name="Grimsley N."/>
            <person name="Eyre-Walker A."/>
            <person name="Piganeau G."/>
        </authorList>
    </citation>
    <scope>NUCLEOTIDE SEQUENCE [LARGE SCALE GENOMIC DNA]</scope>
    <source>
        <strain evidence="2">RCC 1115</strain>
    </source>
</reference>
<name>A0A1Y5I7Q6_OSTTA</name>
<organism evidence="2">
    <name type="scientific">Ostreococcus tauri</name>
    <name type="common">Marine green alga</name>
    <dbReference type="NCBI Taxonomy" id="70448"/>
    <lineage>
        <taxon>Eukaryota</taxon>
        <taxon>Viridiplantae</taxon>
        <taxon>Chlorophyta</taxon>
        <taxon>Mamiellophyceae</taxon>
        <taxon>Mamiellales</taxon>
        <taxon>Bathycoccaceae</taxon>
        <taxon>Ostreococcus</taxon>
    </lineage>
</organism>